<keyword evidence="7" id="KW-1185">Reference proteome</keyword>
<dbReference type="GO" id="GO:0005886">
    <property type="term" value="C:plasma membrane"/>
    <property type="evidence" value="ECO:0007669"/>
    <property type="project" value="TreeGrafter"/>
</dbReference>
<organism evidence="6 7">
    <name type="scientific">Lactarius akahatsu</name>
    <dbReference type="NCBI Taxonomy" id="416441"/>
    <lineage>
        <taxon>Eukaryota</taxon>
        <taxon>Fungi</taxon>
        <taxon>Dikarya</taxon>
        <taxon>Basidiomycota</taxon>
        <taxon>Agaricomycotina</taxon>
        <taxon>Agaricomycetes</taxon>
        <taxon>Russulales</taxon>
        <taxon>Russulaceae</taxon>
        <taxon>Lactarius</taxon>
    </lineage>
</organism>
<keyword evidence="3 5" id="KW-1133">Transmembrane helix</keyword>
<proteinExistence type="predicted"/>
<comment type="subcellular location">
    <subcellularLocation>
        <location evidence="1">Membrane</location>
        <topology evidence="1">Multi-pass membrane protein</topology>
    </subcellularLocation>
</comment>
<gene>
    <name evidence="6" type="ORF">EDB92DRAFT_1885004</name>
</gene>
<accession>A0AAD4LF45</accession>
<dbReference type="SUPFAM" id="SSF103473">
    <property type="entry name" value="MFS general substrate transporter"/>
    <property type="match status" value="1"/>
</dbReference>
<name>A0AAD4LF45_9AGAM</name>
<dbReference type="PANTHER" id="PTHR23502:SF23">
    <property type="entry name" value="FLUCONAZOLE RESISTANCE PROTEIN 1"/>
    <property type="match status" value="1"/>
</dbReference>
<evidence type="ECO:0000256" key="5">
    <source>
        <dbReference type="SAM" id="Phobius"/>
    </source>
</evidence>
<reference evidence="6" key="1">
    <citation type="submission" date="2022-01" db="EMBL/GenBank/DDBJ databases">
        <title>Comparative genomics reveals a dynamic genome evolution in the ectomycorrhizal milk-cap (Lactarius) mushrooms.</title>
        <authorList>
            <consortium name="DOE Joint Genome Institute"/>
            <person name="Lebreton A."/>
            <person name="Tang N."/>
            <person name="Kuo A."/>
            <person name="LaButti K."/>
            <person name="Drula E."/>
            <person name="Barry K."/>
            <person name="Clum A."/>
            <person name="Lipzen A."/>
            <person name="Mousain D."/>
            <person name="Ng V."/>
            <person name="Wang R."/>
            <person name="Wang X."/>
            <person name="Dai Y."/>
            <person name="Henrissat B."/>
            <person name="Grigoriev I.V."/>
            <person name="Guerin-Laguette A."/>
            <person name="Yu F."/>
            <person name="Martin F.M."/>
        </authorList>
    </citation>
    <scope>NUCLEOTIDE SEQUENCE</scope>
    <source>
        <strain evidence="6">QP</strain>
    </source>
</reference>
<dbReference type="PANTHER" id="PTHR23502">
    <property type="entry name" value="MAJOR FACILITATOR SUPERFAMILY"/>
    <property type="match status" value="1"/>
</dbReference>
<evidence type="ECO:0000256" key="2">
    <source>
        <dbReference type="ARBA" id="ARBA00022692"/>
    </source>
</evidence>
<evidence type="ECO:0000256" key="4">
    <source>
        <dbReference type="ARBA" id="ARBA00023136"/>
    </source>
</evidence>
<keyword evidence="4 5" id="KW-0472">Membrane</keyword>
<dbReference type="InterPro" id="IPR036259">
    <property type="entry name" value="MFS_trans_sf"/>
</dbReference>
<comment type="caution">
    <text evidence="6">The sequence shown here is derived from an EMBL/GenBank/DDBJ whole genome shotgun (WGS) entry which is preliminary data.</text>
</comment>
<dbReference type="EMBL" id="JAKELL010000071">
    <property type="protein sequence ID" value="KAH8984840.1"/>
    <property type="molecule type" value="Genomic_DNA"/>
</dbReference>
<dbReference type="Gene3D" id="1.20.1250.20">
    <property type="entry name" value="MFS general substrate transporter like domains"/>
    <property type="match status" value="1"/>
</dbReference>
<evidence type="ECO:0000313" key="7">
    <source>
        <dbReference type="Proteomes" id="UP001201163"/>
    </source>
</evidence>
<sequence length="85" mass="9644">MTIWGLFATCAASLGPLVGGFAAHVVEGWRWTIWEIPWLSGLTLVLLFFFPEMSASSILYRLVKRLRRVTENPRLSRLPSSLQQP</sequence>
<dbReference type="GO" id="GO:0015244">
    <property type="term" value="F:fluconazole transmembrane transporter activity"/>
    <property type="evidence" value="ECO:0007669"/>
    <property type="project" value="TreeGrafter"/>
</dbReference>
<dbReference type="GO" id="GO:1990961">
    <property type="term" value="P:xenobiotic detoxification by transmembrane export across the plasma membrane"/>
    <property type="evidence" value="ECO:0007669"/>
    <property type="project" value="TreeGrafter"/>
</dbReference>
<feature type="transmembrane region" description="Helical" evidence="5">
    <location>
        <begin position="38"/>
        <end position="60"/>
    </location>
</feature>
<evidence type="ECO:0000313" key="6">
    <source>
        <dbReference type="EMBL" id="KAH8984840.1"/>
    </source>
</evidence>
<evidence type="ECO:0000256" key="3">
    <source>
        <dbReference type="ARBA" id="ARBA00022989"/>
    </source>
</evidence>
<evidence type="ECO:0008006" key="8">
    <source>
        <dbReference type="Google" id="ProtNLM"/>
    </source>
</evidence>
<evidence type="ECO:0000256" key="1">
    <source>
        <dbReference type="ARBA" id="ARBA00004141"/>
    </source>
</evidence>
<dbReference type="AlphaFoldDB" id="A0AAD4LF45"/>
<protein>
    <recommendedName>
        <fullName evidence="8">Major facilitator superfamily (MFS) profile domain-containing protein</fullName>
    </recommendedName>
</protein>
<dbReference type="Proteomes" id="UP001201163">
    <property type="component" value="Unassembled WGS sequence"/>
</dbReference>
<keyword evidence="2 5" id="KW-0812">Transmembrane</keyword>